<proteinExistence type="predicted"/>
<gene>
    <name evidence="1" type="ORF">IED13_15510</name>
</gene>
<protein>
    <submittedName>
        <fullName evidence="1">Uncharacterized protein</fullName>
    </submittedName>
</protein>
<reference evidence="1" key="1">
    <citation type="submission" date="2020-09" db="EMBL/GenBank/DDBJ databases">
        <title>Bosea spartocytisi sp. nov. a root nodule endophyte of Spartocytisus supranubius in the high mountain ecosystem fo the Teide National Park (Canary Islands, Spain).</title>
        <authorList>
            <person name="Pulido-Suarez L."/>
            <person name="Peix A."/>
            <person name="Igual J.M."/>
            <person name="Socas-Perez N."/>
            <person name="Velazquez E."/>
            <person name="Flores-Felix J.D."/>
            <person name="Leon-Barrios M."/>
        </authorList>
    </citation>
    <scope>NUCLEOTIDE SEQUENCE</scope>
    <source>
        <strain evidence="1">SSUT16</strain>
    </source>
</reference>
<evidence type="ECO:0000313" key="2">
    <source>
        <dbReference type="Proteomes" id="UP000619295"/>
    </source>
</evidence>
<accession>A0A927E9B9</accession>
<organism evidence="1 2">
    <name type="scientific">Bosea spartocytisi</name>
    <dbReference type="NCBI Taxonomy" id="2773451"/>
    <lineage>
        <taxon>Bacteria</taxon>
        <taxon>Pseudomonadati</taxon>
        <taxon>Pseudomonadota</taxon>
        <taxon>Alphaproteobacteria</taxon>
        <taxon>Hyphomicrobiales</taxon>
        <taxon>Boseaceae</taxon>
        <taxon>Bosea</taxon>
    </lineage>
</organism>
<dbReference type="AlphaFoldDB" id="A0A927E9B9"/>
<comment type="caution">
    <text evidence="1">The sequence shown here is derived from an EMBL/GenBank/DDBJ whole genome shotgun (WGS) entry which is preliminary data.</text>
</comment>
<evidence type="ECO:0000313" key="1">
    <source>
        <dbReference type="EMBL" id="MBD3847116.1"/>
    </source>
</evidence>
<name>A0A927E9B9_9HYPH</name>
<dbReference type="EMBL" id="JACXWY010000009">
    <property type="protein sequence ID" value="MBD3847116.1"/>
    <property type="molecule type" value="Genomic_DNA"/>
</dbReference>
<dbReference type="RefSeq" id="WP_191124697.1">
    <property type="nucleotide sequence ID" value="NZ_JACXWY010000009.1"/>
</dbReference>
<dbReference type="Proteomes" id="UP000619295">
    <property type="component" value="Unassembled WGS sequence"/>
</dbReference>
<sequence length="115" mass="12716">MTAFTVSDGTDWIQRLVFGAPTDRWRLDDYDIALQVRSSVGAAVLLDLSTANGKLIITDPVARHLEVNVAWSEIDAIGPGPFVFDVLFSNKTTEVRARSERHNLTITDAITFPEV</sequence>
<keyword evidence="2" id="KW-1185">Reference proteome</keyword>